<feature type="compositionally biased region" description="Basic and acidic residues" evidence="1">
    <location>
        <begin position="1"/>
        <end position="16"/>
    </location>
</feature>
<reference evidence="3 4" key="1">
    <citation type="submission" date="2018-06" db="EMBL/GenBank/DDBJ databases">
        <authorList>
            <consortium name="Pathogen Informatics"/>
            <person name="Doyle S."/>
        </authorList>
    </citation>
    <scope>NUCLEOTIDE SEQUENCE [LARGE SCALE GENOMIC DNA]</scope>
    <source>
        <strain evidence="3 4">NCTC11388</strain>
    </source>
</reference>
<sequence>MKEDKSTDRRMDKENQLKAAVPVSDKSSTYYCPMHCEGDKVYDAPGSCPVCGMFLIAAEKADTSTSESSSASCCSSKKTRID</sequence>
<feature type="domain" description="Heavy metal binding" evidence="2">
    <location>
        <begin position="30"/>
        <end position="56"/>
    </location>
</feature>
<dbReference type="Proteomes" id="UP000254893">
    <property type="component" value="Unassembled WGS sequence"/>
</dbReference>
<evidence type="ECO:0000313" key="3">
    <source>
        <dbReference type="EMBL" id="SUJ28331.1"/>
    </source>
</evidence>
<dbReference type="AlphaFoldDB" id="A0A380CUV7"/>
<protein>
    <recommendedName>
        <fullName evidence="2">Heavy metal binding domain-containing protein</fullName>
    </recommendedName>
</protein>
<dbReference type="EMBL" id="UGYW01000002">
    <property type="protein sequence ID" value="SUJ28331.1"/>
    <property type="molecule type" value="Genomic_DNA"/>
</dbReference>
<feature type="region of interest" description="Disordered" evidence="1">
    <location>
        <begin position="61"/>
        <end position="82"/>
    </location>
</feature>
<proteinExistence type="predicted"/>
<evidence type="ECO:0000256" key="1">
    <source>
        <dbReference type="SAM" id="MobiDB-lite"/>
    </source>
</evidence>
<dbReference type="InterPro" id="IPR045800">
    <property type="entry name" value="HMBD"/>
</dbReference>
<feature type="compositionally biased region" description="Low complexity" evidence="1">
    <location>
        <begin position="63"/>
        <end position="76"/>
    </location>
</feature>
<accession>A0A380CUV7</accession>
<gene>
    <name evidence="3" type="ORF">NCTC11388_04285</name>
</gene>
<evidence type="ECO:0000259" key="2">
    <source>
        <dbReference type="Pfam" id="PF19335"/>
    </source>
</evidence>
<dbReference type="Pfam" id="PF19335">
    <property type="entry name" value="HMBD"/>
    <property type="match status" value="1"/>
</dbReference>
<dbReference type="GO" id="GO:0046872">
    <property type="term" value="F:metal ion binding"/>
    <property type="evidence" value="ECO:0007669"/>
    <property type="project" value="InterPro"/>
</dbReference>
<feature type="region of interest" description="Disordered" evidence="1">
    <location>
        <begin position="1"/>
        <end position="21"/>
    </location>
</feature>
<name>A0A380CUV7_SPHSI</name>
<organism evidence="3 4">
    <name type="scientific">Sphingobacterium spiritivorum</name>
    <name type="common">Flavobacterium spiritivorum</name>
    <dbReference type="NCBI Taxonomy" id="258"/>
    <lineage>
        <taxon>Bacteria</taxon>
        <taxon>Pseudomonadati</taxon>
        <taxon>Bacteroidota</taxon>
        <taxon>Sphingobacteriia</taxon>
        <taxon>Sphingobacteriales</taxon>
        <taxon>Sphingobacteriaceae</taxon>
        <taxon>Sphingobacterium</taxon>
    </lineage>
</organism>
<evidence type="ECO:0000313" key="4">
    <source>
        <dbReference type="Proteomes" id="UP000254893"/>
    </source>
</evidence>